<dbReference type="EMBL" id="BGZK01002163">
    <property type="protein sequence ID" value="GBP91354.1"/>
    <property type="molecule type" value="Genomic_DNA"/>
</dbReference>
<accession>A0A4C1ZW94</accession>
<keyword evidence="2" id="KW-0812">Transmembrane</keyword>
<dbReference type="AlphaFoldDB" id="A0A4C1ZW94"/>
<feature type="region of interest" description="Disordered" evidence="1">
    <location>
        <begin position="1"/>
        <end position="27"/>
    </location>
</feature>
<evidence type="ECO:0000313" key="3">
    <source>
        <dbReference type="EMBL" id="GBP91354.1"/>
    </source>
</evidence>
<gene>
    <name evidence="3" type="primary">chp</name>
    <name evidence="3" type="ORF">EVAR_64399_1</name>
</gene>
<dbReference type="STRING" id="151549.A0A4C1ZW94"/>
<evidence type="ECO:0000256" key="2">
    <source>
        <dbReference type="SAM" id="Phobius"/>
    </source>
</evidence>
<name>A0A4C1ZW94_EUMVA</name>
<evidence type="ECO:0000256" key="1">
    <source>
        <dbReference type="SAM" id="MobiDB-lite"/>
    </source>
</evidence>
<keyword evidence="4" id="KW-1185">Reference proteome</keyword>
<keyword evidence="2" id="KW-0472">Membrane</keyword>
<keyword evidence="2" id="KW-1133">Transmembrane helix</keyword>
<reference evidence="3 4" key="1">
    <citation type="journal article" date="2019" name="Commun. Biol.">
        <title>The bagworm genome reveals a unique fibroin gene that provides high tensile strength.</title>
        <authorList>
            <person name="Kono N."/>
            <person name="Nakamura H."/>
            <person name="Ohtoshi R."/>
            <person name="Tomita M."/>
            <person name="Numata K."/>
            <person name="Arakawa K."/>
        </authorList>
    </citation>
    <scope>NUCLEOTIDE SEQUENCE [LARGE SCALE GENOMIC DNA]</scope>
</reference>
<proteinExistence type="predicted"/>
<sequence>MKNALPTTRTCEKDHGQPSPTDYSETRTQTIMKTQSLLPTAKARKQTKARSKENTTATVQQKEYGILPIPYGLMTVIKFGYSLVIVAILLMIWASLARALELHVDTGHPPCLFQGLCTCSKPAGDLGIVTCNYVPILRVPPAVNSSKVFTLELQGNGIRDLEPYFFQSTGSDDNDESNRKNGAFGPLKCPTLRNDDQQQAFVSLKNAPAVACEKPTCAH</sequence>
<feature type="compositionally biased region" description="Polar residues" evidence="1">
    <location>
        <begin position="18"/>
        <end position="27"/>
    </location>
</feature>
<evidence type="ECO:0000313" key="4">
    <source>
        <dbReference type="Proteomes" id="UP000299102"/>
    </source>
</evidence>
<protein>
    <submittedName>
        <fullName evidence="3">Chaoptin</fullName>
    </submittedName>
</protein>
<feature type="transmembrane region" description="Helical" evidence="2">
    <location>
        <begin position="71"/>
        <end position="93"/>
    </location>
</feature>
<dbReference type="OrthoDB" id="1111193at2759"/>
<comment type="caution">
    <text evidence="3">The sequence shown here is derived from an EMBL/GenBank/DDBJ whole genome shotgun (WGS) entry which is preliminary data.</text>
</comment>
<dbReference type="Proteomes" id="UP000299102">
    <property type="component" value="Unassembled WGS sequence"/>
</dbReference>
<organism evidence="3 4">
    <name type="scientific">Eumeta variegata</name>
    <name type="common">Bagworm moth</name>
    <name type="synonym">Eumeta japonica</name>
    <dbReference type="NCBI Taxonomy" id="151549"/>
    <lineage>
        <taxon>Eukaryota</taxon>
        <taxon>Metazoa</taxon>
        <taxon>Ecdysozoa</taxon>
        <taxon>Arthropoda</taxon>
        <taxon>Hexapoda</taxon>
        <taxon>Insecta</taxon>
        <taxon>Pterygota</taxon>
        <taxon>Neoptera</taxon>
        <taxon>Endopterygota</taxon>
        <taxon>Lepidoptera</taxon>
        <taxon>Glossata</taxon>
        <taxon>Ditrysia</taxon>
        <taxon>Tineoidea</taxon>
        <taxon>Psychidae</taxon>
        <taxon>Oiketicinae</taxon>
        <taxon>Eumeta</taxon>
    </lineage>
</organism>